<dbReference type="PANTHER" id="PTHR10285">
    <property type="entry name" value="URIDINE KINASE"/>
    <property type="match status" value="1"/>
</dbReference>
<dbReference type="EMBL" id="NUPM01000004">
    <property type="protein sequence ID" value="PGZ05404.1"/>
    <property type="molecule type" value="Genomic_DNA"/>
</dbReference>
<evidence type="ECO:0000313" key="2">
    <source>
        <dbReference type="EMBL" id="PED13060.1"/>
    </source>
</evidence>
<dbReference type="Proteomes" id="UP000220127">
    <property type="component" value="Unassembled WGS sequence"/>
</dbReference>
<keyword evidence="2" id="KW-0808">Transferase</keyword>
<protein>
    <submittedName>
        <fullName evidence="2">Uridine kinase</fullName>
        <ecNumber evidence="2">2.7.1.48</ecNumber>
    </submittedName>
</protein>
<dbReference type="AlphaFoldDB" id="A0A9X6YFI4"/>
<accession>A0A9X6YFI4</accession>
<dbReference type="Gene3D" id="3.40.50.300">
    <property type="entry name" value="P-loop containing nucleotide triphosphate hydrolases"/>
    <property type="match status" value="1"/>
</dbReference>
<dbReference type="InterPro" id="IPR027417">
    <property type="entry name" value="P-loop_NTPase"/>
</dbReference>
<evidence type="ECO:0000313" key="3">
    <source>
        <dbReference type="EMBL" id="PGZ05404.1"/>
    </source>
</evidence>
<evidence type="ECO:0000313" key="4">
    <source>
        <dbReference type="Proteomes" id="UP000220127"/>
    </source>
</evidence>
<reference evidence="4 5" key="1">
    <citation type="submission" date="2017-09" db="EMBL/GenBank/DDBJ databases">
        <title>Large-scale bioinformatics analysis of Bacillus genomes uncovers conserved roles of natural products in bacterial physiology.</title>
        <authorList>
            <consortium name="Agbiome Team Llc"/>
            <person name="Bleich R.M."/>
            <person name="Grubbs K.J."/>
            <person name="Santa Maria K.C."/>
            <person name="Allen S.E."/>
            <person name="Farag S."/>
            <person name="Shank E.A."/>
            <person name="Bowers A."/>
        </authorList>
    </citation>
    <scope>NUCLEOTIDE SEQUENCE [LARGE SCALE GENOMIC DNA]</scope>
    <source>
        <strain evidence="3 5">AFS030179</strain>
        <strain evidence="2 4">AFS094940</strain>
    </source>
</reference>
<name>A0A9X6YFI4_BACTU</name>
<comment type="caution">
    <text evidence="2">The sequence shown here is derived from an EMBL/GenBank/DDBJ whole genome shotgun (WGS) entry which is preliminary data.</text>
</comment>
<dbReference type="InterPro" id="IPR006083">
    <property type="entry name" value="PRK/URK"/>
</dbReference>
<dbReference type="Pfam" id="PF00485">
    <property type="entry name" value="PRK"/>
    <property type="match status" value="1"/>
</dbReference>
<dbReference type="Proteomes" id="UP000223445">
    <property type="component" value="Unassembled WGS sequence"/>
</dbReference>
<dbReference type="RefSeq" id="WP_097846537.1">
    <property type="nucleotide sequence ID" value="NZ_JABXFG010000007.1"/>
</dbReference>
<keyword evidence="2" id="KW-0418">Kinase</keyword>
<dbReference type="SUPFAM" id="SSF52540">
    <property type="entry name" value="P-loop containing nucleoside triphosphate hydrolases"/>
    <property type="match status" value="1"/>
</dbReference>
<dbReference type="GO" id="GO:0004849">
    <property type="term" value="F:uridine kinase activity"/>
    <property type="evidence" value="ECO:0007669"/>
    <property type="project" value="UniProtKB-EC"/>
</dbReference>
<sequence>MNRIQRMKEIVDHILKLNLTHPTRVGVSGITASGKTTIANELAEEIKKRGLPVTRASIDDFHNSRVIRYAQGKESARGYYEDAHDYTAFKERLLMPLGPNGNLQYETISHNLITDMPVHNEPLLATHNMILIVDGTFLLKKDVAHLFDYKIFVDTDFEIAIKRGAKRETEAFGSYEEAEKMFLNRYHAACKMYIDEHNPIECADVVFQNSDLENPEVIFHERA</sequence>
<proteinExistence type="predicted"/>
<dbReference type="EC" id="2.7.1.48" evidence="2"/>
<organism evidence="2 4">
    <name type="scientific">Bacillus thuringiensis</name>
    <dbReference type="NCBI Taxonomy" id="1428"/>
    <lineage>
        <taxon>Bacteria</taxon>
        <taxon>Bacillati</taxon>
        <taxon>Bacillota</taxon>
        <taxon>Bacilli</taxon>
        <taxon>Bacillales</taxon>
        <taxon>Bacillaceae</taxon>
        <taxon>Bacillus</taxon>
        <taxon>Bacillus cereus group</taxon>
    </lineage>
</organism>
<dbReference type="GO" id="GO:0005524">
    <property type="term" value="F:ATP binding"/>
    <property type="evidence" value="ECO:0007669"/>
    <property type="project" value="InterPro"/>
</dbReference>
<evidence type="ECO:0000313" key="5">
    <source>
        <dbReference type="Proteomes" id="UP000223445"/>
    </source>
</evidence>
<evidence type="ECO:0000259" key="1">
    <source>
        <dbReference type="Pfam" id="PF00485"/>
    </source>
</evidence>
<gene>
    <name evidence="3" type="ORF">COE48_04380</name>
    <name evidence="2" type="ORF">CON01_19405</name>
</gene>
<dbReference type="EMBL" id="NVMD01000020">
    <property type="protein sequence ID" value="PED13060.1"/>
    <property type="molecule type" value="Genomic_DNA"/>
</dbReference>
<feature type="domain" description="Phosphoribulokinase/uridine kinase" evidence="1">
    <location>
        <begin position="25"/>
        <end position="209"/>
    </location>
</feature>